<dbReference type="Pfam" id="PF06985">
    <property type="entry name" value="HET"/>
    <property type="match status" value="1"/>
</dbReference>
<evidence type="ECO:0000259" key="2">
    <source>
        <dbReference type="Pfam" id="PF06985"/>
    </source>
</evidence>
<name>A0A409VYK7_9AGAR</name>
<dbReference type="Proteomes" id="UP000284706">
    <property type="component" value="Unassembled WGS sequence"/>
</dbReference>
<feature type="compositionally biased region" description="Acidic residues" evidence="1">
    <location>
        <begin position="8"/>
        <end position="25"/>
    </location>
</feature>
<reference evidence="3 4" key="1">
    <citation type="journal article" date="2018" name="Evol. Lett.">
        <title>Horizontal gene cluster transfer increased hallucinogenic mushroom diversity.</title>
        <authorList>
            <person name="Reynolds H.T."/>
            <person name="Vijayakumar V."/>
            <person name="Gluck-Thaler E."/>
            <person name="Korotkin H.B."/>
            <person name="Matheny P.B."/>
            <person name="Slot J.C."/>
        </authorList>
    </citation>
    <scope>NUCLEOTIDE SEQUENCE [LARGE SCALE GENOMIC DNA]</scope>
    <source>
        <strain evidence="3 4">SRW20</strain>
    </source>
</reference>
<dbReference type="AlphaFoldDB" id="A0A409VYK7"/>
<dbReference type="OrthoDB" id="2864819at2759"/>
<dbReference type="PANTHER" id="PTHR33112:SF12">
    <property type="entry name" value="HETEROKARYON INCOMPATIBILITY DOMAIN-CONTAINING PROTEIN"/>
    <property type="match status" value="1"/>
</dbReference>
<evidence type="ECO:0000313" key="3">
    <source>
        <dbReference type="EMBL" id="PPQ71320.1"/>
    </source>
</evidence>
<dbReference type="InParanoid" id="A0A409VYK7"/>
<sequence length="426" mass="46966">MVLRNELLDAESDSDASDSEIEDQGPSDPFQSYNGHGNYKVNRNVASDRSEVDGITVPTLLPIPPSLQNSSESLCSTCKSLDLTPQRFVVLPGDPVVPGEVNDSDAEPPANITLGFIDDIRKKAPHCPFCRLVLAALGPKVPSVGNQGDKVEVTLTWRTDSTVRTLRPRVQTKSGDYYLSLQPNSNPEIAMLANDAPHEAAKKSQLVRLINDQIDFDMVRNWLSICRAYHGGACDESKLMGGYRIKDPAIEIPHFRLIDVVDNCIIPAPPGSRYVALSYIWGKIDLTKILRTVKDNYKQLEVPGSLSLPENQDRIPLTIRDAMIVARKLDIRYLWVDSLCIIQDDIGPGGSKMSSISMMDLVYGAAYLTIWAANGIDANAGLPGVRPNTRGIQQSIEQVTPNLRLAAKMDSQDFTRAEAYFTRAWT</sequence>
<dbReference type="STRING" id="231916.A0A409VYK7"/>
<accession>A0A409VYK7</accession>
<evidence type="ECO:0000256" key="1">
    <source>
        <dbReference type="SAM" id="MobiDB-lite"/>
    </source>
</evidence>
<evidence type="ECO:0000313" key="4">
    <source>
        <dbReference type="Proteomes" id="UP000284706"/>
    </source>
</evidence>
<feature type="domain" description="Heterokaryon incompatibility" evidence="2">
    <location>
        <begin position="274"/>
        <end position="426"/>
    </location>
</feature>
<dbReference type="EMBL" id="NHYE01005507">
    <property type="protein sequence ID" value="PPQ71320.1"/>
    <property type="molecule type" value="Genomic_DNA"/>
</dbReference>
<gene>
    <name evidence="3" type="ORF">CVT26_011966</name>
</gene>
<proteinExistence type="predicted"/>
<feature type="region of interest" description="Disordered" evidence="1">
    <location>
        <begin position="1"/>
        <end position="41"/>
    </location>
</feature>
<keyword evidence="4" id="KW-1185">Reference proteome</keyword>
<protein>
    <recommendedName>
        <fullName evidence="2">Heterokaryon incompatibility domain-containing protein</fullName>
    </recommendedName>
</protein>
<comment type="caution">
    <text evidence="3">The sequence shown here is derived from an EMBL/GenBank/DDBJ whole genome shotgun (WGS) entry which is preliminary data.</text>
</comment>
<dbReference type="PANTHER" id="PTHR33112">
    <property type="entry name" value="DOMAIN PROTEIN, PUTATIVE-RELATED"/>
    <property type="match status" value="1"/>
</dbReference>
<organism evidence="3 4">
    <name type="scientific">Gymnopilus dilepis</name>
    <dbReference type="NCBI Taxonomy" id="231916"/>
    <lineage>
        <taxon>Eukaryota</taxon>
        <taxon>Fungi</taxon>
        <taxon>Dikarya</taxon>
        <taxon>Basidiomycota</taxon>
        <taxon>Agaricomycotina</taxon>
        <taxon>Agaricomycetes</taxon>
        <taxon>Agaricomycetidae</taxon>
        <taxon>Agaricales</taxon>
        <taxon>Agaricineae</taxon>
        <taxon>Hymenogastraceae</taxon>
        <taxon>Gymnopilus</taxon>
    </lineage>
</organism>
<dbReference type="InterPro" id="IPR010730">
    <property type="entry name" value="HET"/>
</dbReference>